<dbReference type="EC" id="2.1.1.79" evidence="7"/>
<reference evidence="8" key="1">
    <citation type="submission" date="2016-01" db="EMBL/GenBank/DDBJ databases">
        <title>Complete genome sequence of Microbulbifer sp. CCB-MM1, a halophile isolated from Matang Mangrove Forest, Perak.</title>
        <authorList>
            <person name="Moh T.H."/>
            <person name="Dinesh B."/>
            <person name="Lau N.-S."/>
            <person name="Go F."/>
            <person name="Alexander Chong S.-C."/>
        </authorList>
    </citation>
    <scope>NUCLEOTIDE SEQUENCE [LARGE SCALE GENOMIC DNA]</scope>
    <source>
        <strain evidence="8">CCB-MM1</strain>
    </source>
</reference>
<evidence type="ECO:0000313" key="7">
    <source>
        <dbReference type="EMBL" id="AOS98161.1"/>
    </source>
</evidence>
<dbReference type="CDD" id="cd02440">
    <property type="entry name" value="AdoMet_MTases"/>
    <property type="match status" value="1"/>
</dbReference>
<evidence type="ECO:0000256" key="5">
    <source>
        <dbReference type="ARBA" id="ARBA00023098"/>
    </source>
</evidence>
<evidence type="ECO:0000313" key="8">
    <source>
        <dbReference type="Proteomes" id="UP000095672"/>
    </source>
</evidence>
<dbReference type="PIRSF" id="PIRSF003085">
    <property type="entry name" value="CMAS"/>
    <property type="match status" value="1"/>
</dbReference>
<dbReference type="Proteomes" id="UP000095672">
    <property type="component" value="Chromosome"/>
</dbReference>
<comment type="similarity">
    <text evidence="1">Belongs to the CFA/CMAS family.</text>
</comment>
<protein>
    <submittedName>
        <fullName evidence="7">Cyclopropane-fatty-acyl-phospholipid synthase</fullName>
        <ecNumber evidence="7">2.1.1.79</ecNumber>
    </submittedName>
</protein>
<dbReference type="PANTHER" id="PTHR43667:SF2">
    <property type="entry name" value="FATTY ACID C-METHYL TRANSFERASE"/>
    <property type="match status" value="1"/>
</dbReference>
<evidence type="ECO:0000256" key="3">
    <source>
        <dbReference type="ARBA" id="ARBA00022679"/>
    </source>
</evidence>
<evidence type="ECO:0000256" key="6">
    <source>
        <dbReference type="PIRSR" id="PIRSR003085-1"/>
    </source>
</evidence>
<dbReference type="Pfam" id="PF02353">
    <property type="entry name" value="CMAS"/>
    <property type="match status" value="1"/>
</dbReference>
<dbReference type="OrthoDB" id="9782855at2"/>
<keyword evidence="4" id="KW-0949">S-adenosyl-L-methionine</keyword>
<organism evidence="7 8">
    <name type="scientific">Microbulbifer aggregans</name>
    <dbReference type="NCBI Taxonomy" id="1769779"/>
    <lineage>
        <taxon>Bacteria</taxon>
        <taxon>Pseudomonadati</taxon>
        <taxon>Pseudomonadota</taxon>
        <taxon>Gammaproteobacteria</taxon>
        <taxon>Cellvibrionales</taxon>
        <taxon>Microbulbiferaceae</taxon>
        <taxon>Microbulbifer</taxon>
    </lineage>
</organism>
<dbReference type="InterPro" id="IPR050723">
    <property type="entry name" value="CFA/CMAS"/>
</dbReference>
<dbReference type="AlphaFoldDB" id="A0A1C9WAI5"/>
<accession>A0A1C9WAI5</accession>
<dbReference type="GO" id="GO:0032259">
    <property type="term" value="P:methylation"/>
    <property type="evidence" value="ECO:0007669"/>
    <property type="project" value="UniProtKB-KW"/>
</dbReference>
<dbReference type="PANTHER" id="PTHR43667">
    <property type="entry name" value="CYCLOPROPANE-FATTY-ACYL-PHOSPHOLIPID SYNTHASE"/>
    <property type="match status" value="1"/>
</dbReference>
<dbReference type="PATRIC" id="fig|1769779.3.peg.2761"/>
<gene>
    <name evidence="7" type="primary">cfa_2</name>
    <name evidence="7" type="ORF">AUP74_02766</name>
</gene>
<sequence length="427" mass="48537">MKSVQASSTNPIPADSLSQLSAKESWLESLARRLVLAKLQTIGHGNLVVEEGSDRYQFGEPAENAEVCAIIRVHDASTYTQVLLNGTVGSGEAYMQGAWSSPALVDVIRLMVGNMSLLENMDSRWSFASKAFLKVLHTLNANTRRGSKKNIAAHYDLGNDFFRLFLDESMMYSSAIFPREDASLAEASIHKLERICHKLQLSPSDHLLEIGTGWGAMAIHAAKRYGCRVTTTTISREQYEYAKAWVAREGLEDQVTLLLKDYRDLEGQYDKIVSIEMIEAVGHDYHRNFFSRCSHLLAEDGLMVMQAITIQDQRYDRYRKQVDFIQRYIFPGGCLPSNQVVADHIADNTDMQIVGLEDITFHYARTLSAWREAFFEKIEDVRRQGFDNRFIRMWDFYLCYCEGGFLERVISTAQFVFAKPRCKALPA</sequence>
<dbReference type="SUPFAM" id="SSF53335">
    <property type="entry name" value="S-adenosyl-L-methionine-dependent methyltransferases"/>
    <property type="match status" value="1"/>
</dbReference>
<keyword evidence="8" id="KW-1185">Reference proteome</keyword>
<keyword evidence="3 7" id="KW-0808">Transferase</keyword>
<feature type="active site" evidence="6">
    <location>
        <position position="401"/>
    </location>
</feature>
<dbReference type="KEGG" id="micc:AUP74_02766"/>
<dbReference type="Gene3D" id="3.40.50.150">
    <property type="entry name" value="Vaccinia Virus protein VP39"/>
    <property type="match status" value="1"/>
</dbReference>
<keyword evidence="2 7" id="KW-0489">Methyltransferase</keyword>
<dbReference type="EMBL" id="CP014143">
    <property type="protein sequence ID" value="AOS98161.1"/>
    <property type="molecule type" value="Genomic_DNA"/>
</dbReference>
<name>A0A1C9WAI5_9GAMM</name>
<evidence type="ECO:0000256" key="2">
    <source>
        <dbReference type="ARBA" id="ARBA00022603"/>
    </source>
</evidence>
<dbReference type="GO" id="GO:0008610">
    <property type="term" value="P:lipid biosynthetic process"/>
    <property type="evidence" value="ECO:0007669"/>
    <property type="project" value="InterPro"/>
</dbReference>
<dbReference type="InterPro" id="IPR029063">
    <property type="entry name" value="SAM-dependent_MTases_sf"/>
</dbReference>
<evidence type="ECO:0000256" key="1">
    <source>
        <dbReference type="ARBA" id="ARBA00010815"/>
    </source>
</evidence>
<evidence type="ECO:0000256" key="4">
    <source>
        <dbReference type="ARBA" id="ARBA00022691"/>
    </source>
</evidence>
<dbReference type="RefSeq" id="WP_083261001.1">
    <property type="nucleotide sequence ID" value="NZ_CP014143.1"/>
</dbReference>
<dbReference type="InterPro" id="IPR003333">
    <property type="entry name" value="CMAS"/>
</dbReference>
<dbReference type="STRING" id="1769779.AUP74_02766"/>
<keyword evidence="5" id="KW-0443">Lipid metabolism</keyword>
<proteinExistence type="inferred from homology"/>
<dbReference type="GO" id="GO:0008825">
    <property type="term" value="F:cyclopropane-fatty-acyl-phospholipid synthase activity"/>
    <property type="evidence" value="ECO:0007669"/>
    <property type="project" value="UniProtKB-EC"/>
</dbReference>